<comment type="catalytic activity">
    <reaction evidence="11">
        <text>tRNA(Thr) + L-threonine + ATP = L-threonyl-tRNA(Thr) + AMP + diphosphate + H(+)</text>
        <dbReference type="Rhea" id="RHEA:24624"/>
        <dbReference type="Rhea" id="RHEA-COMP:9670"/>
        <dbReference type="Rhea" id="RHEA-COMP:9704"/>
        <dbReference type="ChEBI" id="CHEBI:15378"/>
        <dbReference type="ChEBI" id="CHEBI:30616"/>
        <dbReference type="ChEBI" id="CHEBI:33019"/>
        <dbReference type="ChEBI" id="CHEBI:57926"/>
        <dbReference type="ChEBI" id="CHEBI:78442"/>
        <dbReference type="ChEBI" id="CHEBI:78534"/>
        <dbReference type="ChEBI" id="CHEBI:456215"/>
        <dbReference type="EC" id="6.1.1.3"/>
    </reaction>
</comment>
<dbReference type="Gene3D" id="3.30.980.10">
    <property type="entry name" value="Threonyl-trna Synthetase, Chain A, domain 2"/>
    <property type="match status" value="1"/>
</dbReference>
<evidence type="ECO:0000256" key="1">
    <source>
        <dbReference type="ARBA" id="ARBA00008226"/>
    </source>
</evidence>
<dbReference type="InterPro" id="IPR018163">
    <property type="entry name" value="Thr/Ala-tRNA-synth_IIc_edit"/>
</dbReference>
<reference evidence="13 14" key="1">
    <citation type="submission" date="2017-09" db="EMBL/GenBank/DDBJ databases">
        <title>Depth-based differentiation of microbial function through sediment-hosted aquifers and enrichment of novel symbionts in the deep terrestrial subsurface.</title>
        <authorList>
            <person name="Probst A.J."/>
            <person name="Ladd B."/>
            <person name="Jarett J.K."/>
            <person name="Geller-Mcgrath D.E."/>
            <person name="Sieber C.M."/>
            <person name="Emerson J.B."/>
            <person name="Anantharaman K."/>
            <person name="Thomas B.C."/>
            <person name="Malmstrom R."/>
            <person name="Stieglmeier M."/>
            <person name="Klingl A."/>
            <person name="Woyke T."/>
            <person name="Ryan C.M."/>
            <person name="Banfield J.F."/>
        </authorList>
    </citation>
    <scope>NUCLEOTIDE SEQUENCE [LARGE SCALE GENOMIC DNA]</scope>
    <source>
        <strain evidence="13">CG23_combo_of_CG06-09_8_20_14_all_48_7</strain>
    </source>
</reference>
<dbReference type="EMBL" id="PCRF01000188">
    <property type="protein sequence ID" value="PIP16183.1"/>
    <property type="molecule type" value="Genomic_DNA"/>
</dbReference>
<keyword evidence="6" id="KW-0862">Zinc</keyword>
<dbReference type="GO" id="GO:0004829">
    <property type="term" value="F:threonine-tRNA ligase activity"/>
    <property type="evidence" value="ECO:0007669"/>
    <property type="project" value="UniProtKB-EC"/>
</dbReference>
<evidence type="ECO:0000256" key="11">
    <source>
        <dbReference type="ARBA" id="ARBA00049515"/>
    </source>
</evidence>
<evidence type="ECO:0000256" key="6">
    <source>
        <dbReference type="ARBA" id="ARBA00022833"/>
    </source>
</evidence>
<sequence length="191" mass="22134">MIQQEQQAFWHTSSHILAQAVKELYPDVLFGTGPAIENGFYYDFYRGQPFTPEDLKRIEVKMKELVAADLPVVRKEMERTEAKELLAKNGERFKIEILNEIPGDRVTFYQQGNFSDLCAGPHIESTGKVKALTLLSVAASYWRGNEKRESMQRVYGISFPEQSLLDDFLRRLDEAKERDHRRLGKELDLYS</sequence>
<dbReference type="PANTHER" id="PTHR11451:SF44">
    <property type="entry name" value="THREONINE--TRNA LIGASE, CHLOROPLASTIC_MITOCHONDRIAL 2"/>
    <property type="match status" value="1"/>
</dbReference>
<evidence type="ECO:0000256" key="3">
    <source>
        <dbReference type="ARBA" id="ARBA00022598"/>
    </source>
</evidence>
<evidence type="ECO:0000313" key="14">
    <source>
        <dbReference type="Proteomes" id="UP000230392"/>
    </source>
</evidence>
<dbReference type="SMART" id="SM00863">
    <property type="entry name" value="tRNA_SAD"/>
    <property type="match status" value="1"/>
</dbReference>
<evidence type="ECO:0000256" key="2">
    <source>
        <dbReference type="ARBA" id="ARBA00013163"/>
    </source>
</evidence>
<keyword evidence="4" id="KW-0479">Metal-binding</keyword>
<name>A0A2G9YBR9_9BACT</name>
<dbReference type="Proteomes" id="UP000230392">
    <property type="component" value="Unassembled WGS sequence"/>
</dbReference>
<protein>
    <recommendedName>
        <fullName evidence="2">threonine--tRNA ligase</fullName>
        <ecNumber evidence="2">6.1.1.3</ecNumber>
    </recommendedName>
    <alternativeName>
        <fullName evidence="10">Threonyl-tRNA synthetase</fullName>
    </alternativeName>
</protein>
<evidence type="ECO:0000256" key="9">
    <source>
        <dbReference type="ARBA" id="ARBA00023146"/>
    </source>
</evidence>
<evidence type="ECO:0000256" key="8">
    <source>
        <dbReference type="ARBA" id="ARBA00022917"/>
    </source>
</evidence>
<comment type="similarity">
    <text evidence="1">Belongs to the class-II aminoacyl-tRNA synthetase family.</text>
</comment>
<keyword evidence="8" id="KW-0648">Protein biosynthesis</keyword>
<dbReference type="GO" id="GO:0006435">
    <property type="term" value="P:threonyl-tRNA aminoacylation"/>
    <property type="evidence" value="ECO:0007669"/>
    <property type="project" value="TreeGrafter"/>
</dbReference>
<dbReference type="Pfam" id="PF07973">
    <property type="entry name" value="tRNA_SAD"/>
    <property type="match status" value="1"/>
</dbReference>
<dbReference type="PANTHER" id="PTHR11451">
    <property type="entry name" value="THREONINE-TRNA LIGASE"/>
    <property type="match status" value="1"/>
</dbReference>
<keyword evidence="5" id="KW-0547">Nucleotide-binding</keyword>
<organism evidence="13 14">
    <name type="scientific">bacterium (Candidatus Ratteibacteria) CG23_combo_of_CG06-09_8_20_14_all_48_7</name>
    <dbReference type="NCBI Taxonomy" id="2014292"/>
    <lineage>
        <taxon>Bacteria</taxon>
        <taxon>Candidatus Ratteibacteria</taxon>
    </lineage>
</organism>
<gene>
    <name evidence="13" type="ORF">COX46_03840</name>
</gene>
<dbReference type="FunFam" id="3.30.54.20:FF:000002">
    <property type="entry name" value="Threonine--tRNA ligase"/>
    <property type="match status" value="1"/>
</dbReference>
<evidence type="ECO:0000256" key="4">
    <source>
        <dbReference type="ARBA" id="ARBA00022723"/>
    </source>
</evidence>
<evidence type="ECO:0000256" key="5">
    <source>
        <dbReference type="ARBA" id="ARBA00022741"/>
    </source>
</evidence>
<keyword evidence="9" id="KW-0030">Aminoacyl-tRNA synthetase</keyword>
<feature type="domain" description="Threonyl/alanyl tRNA synthetase SAD" evidence="12">
    <location>
        <begin position="106"/>
        <end position="155"/>
    </location>
</feature>
<dbReference type="GO" id="GO:0005524">
    <property type="term" value="F:ATP binding"/>
    <property type="evidence" value="ECO:0007669"/>
    <property type="project" value="UniProtKB-KW"/>
</dbReference>
<dbReference type="AlphaFoldDB" id="A0A2G9YBR9"/>
<evidence type="ECO:0000259" key="12">
    <source>
        <dbReference type="SMART" id="SM00863"/>
    </source>
</evidence>
<feature type="non-terminal residue" evidence="13">
    <location>
        <position position="191"/>
    </location>
</feature>
<evidence type="ECO:0000256" key="10">
    <source>
        <dbReference type="ARBA" id="ARBA00031900"/>
    </source>
</evidence>
<keyword evidence="3 13" id="KW-0436">Ligase</keyword>
<accession>A0A2G9YBR9</accession>
<dbReference type="InterPro" id="IPR012947">
    <property type="entry name" value="tRNA_SAD"/>
</dbReference>
<proteinExistence type="inferred from homology"/>
<dbReference type="SUPFAM" id="SSF55186">
    <property type="entry name" value="ThrRS/AlaRS common domain"/>
    <property type="match status" value="1"/>
</dbReference>
<comment type="caution">
    <text evidence="13">The sequence shown here is derived from an EMBL/GenBank/DDBJ whole genome shotgun (WGS) entry which is preliminary data.</text>
</comment>
<evidence type="ECO:0000256" key="7">
    <source>
        <dbReference type="ARBA" id="ARBA00022840"/>
    </source>
</evidence>
<dbReference type="EC" id="6.1.1.3" evidence="2"/>
<keyword evidence="7" id="KW-0067">ATP-binding</keyword>
<dbReference type="GO" id="GO:0046872">
    <property type="term" value="F:metal ion binding"/>
    <property type="evidence" value="ECO:0007669"/>
    <property type="project" value="UniProtKB-KW"/>
</dbReference>
<dbReference type="FunFam" id="3.30.980.10:FF:000005">
    <property type="entry name" value="Threonyl-tRNA synthetase, mitochondrial"/>
    <property type="match status" value="1"/>
</dbReference>
<evidence type="ECO:0000313" key="13">
    <source>
        <dbReference type="EMBL" id="PIP16183.1"/>
    </source>
</evidence>
<dbReference type="Gene3D" id="3.30.54.20">
    <property type="match status" value="1"/>
</dbReference>